<protein>
    <recommendedName>
        <fullName evidence="3">Erythromycin esterase</fullName>
    </recommendedName>
</protein>
<keyword evidence="2" id="KW-1185">Reference proteome</keyword>
<dbReference type="InterPro" id="IPR052036">
    <property type="entry name" value="Hydrolase/PRTase-associated"/>
</dbReference>
<evidence type="ECO:0008006" key="3">
    <source>
        <dbReference type="Google" id="ProtNLM"/>
    </source>
</evidence>
<evidence type="ECO:0000313" key="1">
    <source>
        <dbReference type="EMBL" id="GAA2006741.1"/>
    </source>
</evidence>
<name>A0ABP5EVM5_9ACTN</name>
<dbReference type="RefSeq" id="WP_344663040.1">
    <property type="nucleotide sequence ID" value="NZ_BAAAQM010000093.1"/>
</dbReference>
<gene>
    <name evidence="1" type="ORF">GCM10009838_86300</name>
</gene>
<evidence type="ECO:0000313" key="2">
    <source>
        <dbReference type="Proteomes" id="UP001499854"/>
    </source>
</evidence>
<dbReference type="PIRSF" id="PIRSF036794">
    <property type="entry name" value="UCP_erythr_ester"/>
    <property type="match status" value="1"/>
</dbReference>
<dbReference type="Pfam" id="PF05139">
    <property type="entry name" value="Erythro_esteras"/>
    <property type="match status" value="1"/>
</dbReference>
<dbReference type="EMBL" id="BAAAQM010000093">
    <property type="protein sequence ID" value="GAA2006741.1"/>
    <property type="molecule type" value="Genomic_DNA"/>
</dbReference>
<dbReference type="CDD" id="cd14728">
    <property type="entry name" value="Ere-like"/>
    <property type="match status" value="1"/>
</dbReference>
<sequence>MAAPLRTPDDLDSLVDRLGRARVVLLGEASHGTAEYYLWRAALSRRLIAERGFSFVAVEGDWPDCFRVNRWVKNRAEQDLTAVDVLRRYERWPRWMWANEEVASFLGWLQEFNERSGADVGFYGLDVYSLWESMHAVINYLSRHLPEALDSAREAFACFEPYGQDPQRYARATRLVPTSCEDEVVALLTDLRHYASALDGDPEASLDARQNAEVMAGAERYYRAMVAADARSWNIRDRHMADTLDRLLAHHGPASKAIVWEHNTHVGDARATPMAGHGMVNVGQLVRRHHAADDVAIVGFAGYRGSVIAAEAWGTAAERLTVPPAPYGTHEALLHTALTEPSVLVFPDRRETGWLAQRRGHRAIGVVYHPEADEYANWVPTVMGRRYDALCFFDDTEALHPLHRESAHPGSEQEAWPSGR</sequence>
<dbReference type="InterPro" id="IPR014622">
    <property type="entry name" value="UCP036794_erythomycin"/>
</dbReference>
<accession>A0ABP5EVM5</accession>
<dbReference type="Gene3D" id="3.30.1870.10">
    <property type="entry name" value="EreA-like, domain 2"/>
    <property type="match status" value="1"/>
</dbReference>
<dbReference type="PANTHER" id="PTHR31299:SF0">
    <property type="entry name" value="ESTERASE, PUTATIVE (AFU_ORTHOLOGUE AFUA_1G05850)-RELATED"/>
    <property type="match status" value="1"/>
</dbReference>
<dbReference type="Proteomes" id="UP001499854">
    <property type="component" value="Unassembled WGS sequence"/>
</dbReference>
<dbReference type="SUPFAM" id="SSF159501">
    <property type="entry name" value="EreA/ChaN-like"/>
    <property type="match status" value="1"/>
</dbReference>
<dbReference type="Gene3D" id="1.20.1440.30">
    <property type="entry name" value="Biosynthetic Protein domain"/>
    <property type="match status" value="1"/>
</dbReference>
<dbReference type="InterPro" id="IPR007815">
    <property type="entry name" value="Emycin_Estase"/>
</dbReference>
<comment type="caution">
    <text evidence="1">The sequence shown here is derived from an EMBL/GenBank/DDBJ whole genome shotgun (WGS) entry which is preliminary data.</text>
</comment>
<reference evidence="2" key="1">
    <citation type="journal article" date="2019" name="Int. J. Syst. Evol. Microbiol.">
        <title>The Global Catalogue of Microorganisms (GCM) 10K type strain sequencing project: providing services to taxonomists for standard genome sequencing and annotation.</title>
        <authorList>
            <consortium name="The Broad Institute Genomics Platform"/>
            <consortium name="The Broad Institute Genome Sequencing Center for Infectious Disease"/>
            <person name="Wu L."/>
            <person name="Ma J."/>
        </authorList>
    </citation>
    <scope>NUCLEOTIDE SEQUENCE [LARGE SCALE GENOMIC DNA]</scope>
    <source>
        <strain evidence="2">JCM 16013</strain>
    </source>
</reference>
<dbReference type="Gene3D" id="3.40.1660.10">
    <property type="entry name" value="EreA-like (biosynthetic domain)"/>
    <property type="match status" value="1"/>
</dbReference>
<dbReference type="PANTHER" id="PTHR31299">
    <property type="entry name" value="ESTERASE, PUTATIVE (AFU_ORTHOLOGUE AFUA_1G05850)-RELATED"/>
    <property type="match status" value="1"/>
</dbReference>
<organism evidence="1 2">
    <name type="scientific">Catenulispora subtropica</name>
    <dbReference type="NCBI Taxonomy" id="450798"/>
    <lineage>
        <taxon>Bacteria</taxon>
        <taxon>Bacillati</taxon>
        <taxon>Actinomycetota</taxon>
        <taxon>Actinomycetes</taxon>
        <taxon>Catenulisporales</taxon>
        <taxon>Catenulisporaceae</taxon>
        <taxon>Catenulispora</taxon>
    </lineage>
</organism>
<proteinExistence type="predicted"/>